<reference evidence="1" key="1">
    <citation type="submission" date="2009-12" db="EMBL/GenBank/DDBJ databases">
        <authorList>
            <person name="Weinstock G."/>
            <person name="Sodergren E."/>
            <person name="Clifton S."/>
            <person name="Fulton L."/>
            <person name="Fulton B."/>
            <person name="Courtney L."/>
            <person name="Fronick C."/>
            <person name="Harrison M."/>
            <person name="Strong C."/>
            <person name="Farmer C."/>
            <person name="Delahaunty K."/>
            <person name="Markovic C."/>
            <person name="Hall O."/>
            <person name="Minx P."/>
            <person name="Tomlinson C."/>
            <person name="Mitreva M."/>
            <person name="Nelson J."/>
            <person name="Hou S."/>
            <person name="Wollam A."/>
            <person name="Pepin K.H."/>
            <person name="Johnson M."/>
            <person name="Bhonagiri V."/>
            <person name="Nash W.E."/>
            <person name="Warren W."/>
            <person name="Chinwalla A."/>
            <person name="Mardis E.R."/>
            <person name="Wilson R.K."/>
        </authorList>
    </citation>
    <scope>NUCLEOTIDE SEQUENCE [LARGE SCALE GENOMIC DNA]</scope>
    <source>
        <strain evidence="1">DSM 4541</strain>
    </source>
</reference>
<dbReference type="HOGENOM" id="CLU_148568_4_2_6"/>
<sequence>MMKGLVCLGDKNTHGGHVLSASSTMYINGKQVALIGDLVSCPKHGNNAIIEGSDSVFDNGIAVVVDQCLCSCGCRVISSEPTTCIE</sequence>
<name>D1P862_9GAMM</name>
<dbReference type="AlphaFoldDB" id="D1P862"/>
<dbReference type="Gene3D" id="2.60.200.60">
    <property type="match status" value="1"/>
</dbReference>
<dbReference type="CDD" id="cd14744">
    <property type="entry name" value="PAAR_CT_2"/>
    <property type="match status" value="1"/>
</dbReference>
<evidence type="ECO:0008006" key="3">
    <source>
        <dbReference type="Google" id="ProtNLM"/>
    </source>
</evidence>
<dbReference type="EMBL" id="ABXV02000079">
    <property type="protein sequence ID" value="EFB70425.1"/>
    <property type="molecule type" value="Genomic_DNA"/>
</dbReference>
<dbReference type="Pfam" id="PF05488">
    <property type="entry name" value="PAAR_motif"/>
    <property type="match status" value="1"/>
</dbReference>
<proteinExistence type="predicted"/>
<keyword evidence="2" id="KW-1185">Reference proteome</keyword>
<accession>D1P862</accession>
<dbReference type="eggNOG" id="COG4104">
    <property type="taxonomic scope" value="Bacteria"/>
</dbReference>
<protein>
    <recommendedName>
        <fullName evidence="3">PAAR domain-containing protein</fullName>
    </recommendedName>
</protein>
<evidence type="ECO:0000313" key="1">
    <source>
        <dbReference type="EMBL" id="EFB70425.1"/>
    </source>
</evidence>
<comment type="caution">
    <text evidence="1">The sequence shown here is derived from an EMBL/GenBank/DDBJ whole genome shotgun (WGS) entry which is preliminary data.</text>
</comment>
<evidence type="ECO:0000313" key="2">
    <source>
        <dbReference type="Proteomes" id="UP000005512"/>
    </source>
</evidence>
<dbReference type="InterPro" id="IPR008727">
    <property type="entry name" value="PAAR_motif"/>
</dbReference>
<organism evidence="1 2">
    <name type="scientific">Providencia rustigianii DSM 4541</name>
    <dbReference type="NCBI Taxonomy" id="500637"/>
    <lineage>
        <taxon>Bacteria</taxon>
        <taxon>Pseudomonadati</taxon>
        <taxon>Pseudomonadota</taxon>
        <taxon>Gammaproteobacteria</taxon>
        <taxon>Enterobacterales</taxon>
        <taxon>Morganellaceae</taxon>
        <taxon>Providencia</taxon>
    </lineage>
</organism>
<dbReference type="RefSeq" id="WP_006816418.1">
    <property type="nucleotide sequence ID" value="NZ_GG703825.1"/>
</dbReference>
<dbReference type="Proteomes" id="UP000005512">
    <property type="component" value="Unassembled WGS sequence"/>
</dbReference>
<gene>
    <name evidence="1" type="ORF">PROVRUST_08443</name>
</gene>
<dbReference type="STRING" id="500637.PROVRUST_08443"/>